<dbReference type="PROSITE" id="PS51186">
    <property type="entry name" value="GNAT"/>
    <property type="match status" value="1"/>
</dbReference>
<dbReference type="Pfam" id="PF13508">
    <property type="entry name" value="Acetyltransf_7"/>
    <property type="match status" value="1"/>
</dbReference>
<name>A0A8G0L902_9HYPO</name>
<dbReference type="Gene3D" id="3.40.630.30">
    <property type="match status" value="1"/>
</dbReference>
<dbReference type="AlphaFoldDB" id="A0A8G0L902"/>
<feature type="domain" description="N-acetyltransferase" evidence="2">
    <location>
        <begin position="72"/>
        <end position="234"/>
    </location>
</feature>
<dbReference type="InterPro" id="IPR016181">
    <property type="entry name" value="Acyl_CoA_acyltransferase"/>
</dbReference>
<evidence type="ECO:0000256" key="1">
    <source>
        <dbReference type="SAM" id="MobiDB-lite"/>
    </source>
</evidence>
<keyword evidence="4" id="KW-1185">Reference proteome</keyword>
<feature type="compositionally biased region" description="Polar residues" evidence="1">
    <location>
        <begin position="25"/>
        <end position="43"/>
    </location>
</feature>
<evidence type="ECO:0000313" key="4">
    <source>
        <dbReference type="Proteomes" id="UP000826661"/>
    </source>
</evidence>
<dbReference type="SUPFAM" id="SSF55729">
    <property type="entry name" value="Acyl-CoA N-acyltransferases (Nat)"/>
    <property type="match status" value="1"/>
</dbReference>
<accession>A0A8G0L902</accession>
<evidence type="ECO:0000259" key="2">
    <source>
        <dbReference type="PROSITE" id="PS51186"/>
    </source>
</evidence>
<proteinExistence type="predicted"/>
<dbReference type="InterPro" id="IPR000182">
    <property type="entry name" value="GNAT_dom"/>
</dbReference>
<evidence type="ECO:0000313" key="3">
    <source>
        <dbReference type="EMBL" id="QYS96384.1"/>
    </source>
</evidence>
<dbReference type="GO" id="GO:0016747">
    <property type="term" value="F:acyltransferase activity, transferring groups other than amino-acyl groups"/>
    <property type="evidence" value="ECO:0007669"/>
    <property type="project" value="InterPro"/>
</dbReference>
<feature type="region of interest" description="Disordered" evidence="1">
    <location>
        <begin position="1"/>
        <end position="43"/>
    </location>
</feature>
<dbReference type="CDD" id="cd04301">
    <property type="entry name" value="NAT_SF"/>
    <property type="match status" value="1"/>
</dbReference>
<gene>
    <name evidence="3" type="ORF">H0G86_003632</name>
</gene>
<organism evidence="3 4">
    <name type="scientific">Trichoderma simmonsii</name>
    <dbReference type="NCBI Taxonomy" id="1491479"/>
    <lineage>
        <taxon>Eukaryota</taxon>
        <taxon>Fungi</taxon>
        <taxon>Dikarya</taxon>
        <taxon>Ascomycota</taxon>
        <taxon>Pezizomycotina</taxon>
        <taxon>Sordariomycetes</taxon>
        <taxon>Hypocreomycetidae</taxon>
        <taxon>Hypocreales</taxon>
        <taxon>Hypocreaceae</taxon>
        <taxon>Trichoderma</taxon>
    </lineage>
</organism>
<sequence length="243" mass="26480">MPNGGLGYSVREKTHHKQTIRIGEPTNTSKSSTGAMSTPALSNGTEATLDTPRLIIEFPPAAAADDLSLISAITKLVNLVFIEAEVGIWNHGFVRTSDAEVADFIRKGQLAVAYLASLTLASEDQGSPQKGQLVGCVYVKRASDTMCTLGMLTLDKTHQGLGLGREIFKFVEEYCLSLGCDTLGLDILVPTSYAHPLKTRMEAWYRRLGFQLVRLADFADDYPALAPLLAGPVDYRVFEKKLK</sequence>
<reference evidence="3 4" key="1">
    <citation type="journal article" date="2021" name="BMC Genomics">
        <title>Telomere-to-telomere genome assembly of asparaginase-producing Trichoderma simmonsii.</title>
        <authorList>
            <person name="Chung D."/>
            <person name="Kwon Y.M."/>
            <person name="Yang Y."/>
        </authorList>
    </citation>
    <scope>NUCLEOTIDE SEQUENCE [LARGE SCALE GENOMIC DNA]</scope>
    <source>
        <strain evidence="3 4">GH-Sj1</strain>
    </source>
</reference>
<dbReference type="EMBL" id="CP075865">
    <property type="protein sequence ID" value="QYS96384.1"/>
    <property type="molecule type" value="Genomic_DNA"/>
</dbReference>
<dbReference type="Proteomes" id="UP000826661">
    <property type="component" value="Chromosome II"/>
</dbReference>
<protein>
    <submittedName>
        <fullName evidence="3">N-acetyltransferase domain-containing protein</fullName>
    </submittedName>
</protein>